<dbReference type="InterPro" id="IPR012336">
    <property type="entry name" value="Thioredoxin-like_fold"/>
</dbReference>
<keyword evidence="1" id="KW-0472">Membrane</keyword>
<organism evidence="3 4">
    <name type="scientific">Flavobacterium nakdongensis</name>
    <dbReference type="NCBI Taxonomy" id="3073563"/>
    <lineage>
        <taxon>Bacteria</taxon>
        <taxon>Pseudomonadati</taxon>
        <taxon>Bacteroidota</taxon>
        <taxon>Flavobacteriia</taxon>
        <taxon>Flavobacteriales</taxon>
        <taxon>Flavobacteriaceae</taxon>
        <taxon>Flavobacterium</taxon>
    </lineage>
</organism>
<dbReference type="PROSITE" id="PS51352">
    <property type="entry name" value="THIOREDOXIN_2"/>
    <property type="match status" value="1"/>
</dbReference>
<accession>A0ABY9RBK6</accession>
<feature type="transmembrane region" description="Helical" evidence="1">
    <location>
        <begin position="7"/>
        <end position="22"/>
    </location>
</feature>
<dbReference type="InterPro" id="IPR036249">
    <property type="entry name" value="Thioredoxin-like_sf"/>
</dbReference>
<feature type="domain" description="Thioredoxin" evidence="2">
    <location>
        <begin position="333"/>
        <end position="468"/>
    </location>
</feature>
<gene>
    <name evidence="3" type="ORF">RF683_04120</name>
</gene>
<dbReference type="Gene3D" id="3.40.30.10">
    <property type="entry name" value="Glutaredoxin"/>
    <property type="match status" value="1"/>
</dbReference>
<proteinExistence type="predicted"/>
<name>A0ABY9RBK6_9FLAO</name>
<dbReference type="RefSeq" id="WP_309532934.1">
    <property type="nucleotide sequence ID" value="NZ_CP133721.1"/>
</dbReference>
<protein>
    <submittedName>
        <fullName evidence="3">Thioredoxin-like domain-containing protein</fullName>
    </submittedName>
</protein>
<sequence length="468" mass="54767">MQKKYSYFIYFLVSILGVTLFSCKDQFNQEDYTAYFGGEIENPKNNYLIFMKGDQVIDTFHLDKNNRFFHKFDSLTPGLYSFKNEPEYQYVYFEKNDSLLIQLNANDFDNSLVFCGRGDEKNNFLMELYLQNEADRNALFEAYEKNVTYFEKSCKNSYNKAKSLYLKRKAFIKWGAEFDKLALASVELNNAYKKEVYPIAHEFRTGNTIKNKLPADYYNYRKAIDLNESALVNYSPFVNYVTALLNNMVLTQSKTMDDEMSLKNNILKLEIADKLIKNNHVKNLVVNNIANMYLLSDQCTENNTKFFNLYAKIATDEKLKKQIMATAKKIHKLHEHAKLPELTLTDTKGNKVLLPSAIKQKTVLFFWTKESESHAVFAHKKIAELKAKYPTYQFVAINVDENTNDWQTELNKHTFEPAFELHTSNFEELKEKWIINKIHRTMIINANGTIKNAFVSLFDVNFEDQLKD</sequence>
<evidence type="ECO:0000313" key="3">
    <source>
        <dbReference type="EMBL" id="WMW78637.1"/>
    </source>
</evidence>
<keyword evidence="4" id="KW-1185">Reference proteome</keyword>
<dbReference type="SUPFAM" id="SSF52833">
    <property type="entry name" value="Thioredoxin-like"/>
    <property type="match status" value="1"/>
</dbReference>
<dbReference type="Proteomes" id="UP001180481">
    <property type="component" value="Chromosome"/>
</dbReference>
<evidence type="ECO:0000259" key="2">
    <source>
        <dbReference type="PROSITE" id="PS51352"/>
    </source>
</evidence>
<dbReference type="EMBL" id="CP133721">
    <property type="protein sequence ID" value="WMW78637.1"/>
    <property type="molecule type" value="Genomic_DNA"/>
</dbReference>
<keyword evidence="1" id="KW-0812">Transmembrane</keyword>
<dbReference type="PROSITE" id="PS51257">
    <property type="entry name" value="PROKAR_LIPOPROTEIN"/>
    <property type="match status" value="1"/>
</dbReference>
<keyword evidence="1" id="KW-1133">Transmembrane helix</keyword>
<reference evidence="3" key="1">
    <citation type="submission" date="2023-09" db="EMBL/GenBank/DDBJ databases">
        <title>Flavobacterium sp. 20NA77.7 isolated from freshwater.</title>
        <authorList>
            <person name="Le V."/>
            <person name="Ko S.-R."/>
            <person name="Ahn C.-Y."/>
            <person name="Oh H.-M."/>
        </authorList>
    </citation>
    <scope>NUCLEOTIDE SEQUENCE</scope>
    <source>
        <strain evidence="3">20NA77.7</strain>
    </source>
</reference>
<dbReference type="Pfam" id="PF13905">
    <property type="entry name" value="Thioredoxin_8"/>
    <property type="match status" value="1"/>
</dbReference>
<dbReference type="InterPro" id="IPR013766">
    <property type="entry name" value="Thioredoxin_domain"/>
</dbReference>
<evidence type="ECO:0000313" key="4">
    <source>
        <dbReference type="Proteomes" id="UP001180481"/>
    </source>
</evidence>
<evidence type="ECO:0000256" key="1">
    <source>
        <dbReference type="SAM" id="Phobius"/>
    </source>
</evidence>